<sequence>MDVLFCLQPSSPLLLLFMCSLLHRIASHRIASVRPLLPPYYMMEETAARRCPKCYFLFTPYAHNSRTSRGTVRDRGDAAGLAAEVHFSSCGALIQGSYYIQCAPYIPDGQGRVVRQGREGSVGRVGFKRGQTESVVR</sequence>
<dbReference type="Proteomes" id="UP001363622">
    <property type="component" value="Unassembled WGS sequence"/>
</dbReference>
<feature type="signal peptide" evidence="1">
    <location>
        <begin position="1"/>
        <end position="27"/>
    </location>
</feature>
<evidence type="ECO:0000313" key="3">
    <source>
        <dbReference type="Proteomes" id="UP001363622"/>
    </source>
</evidence>
<keyword evidence="1" id="KW-0732">Signal</keyword>
<proteinExistence type="predicted"/>
<accession>A0ABR1KN51</accession>
<organism evidence="2 3">
    <name type="scientific">Phyllosticta citriasiana</name>
    <dbReference type="NCBI Taxonomy" id="595635"/>
    <lineage>
        <taxon>Eukaryota</taxon>
        <taxon>Fungi</taxon>
        <taxon>Dikarya</taxon>
        <taxon>Ascomycota</taxon>
        <taxon>Pezizomycotina</taxon>
        <taxon>Dothideomycetes</taxon>
        <taxon>Dothideomycetes incertae sedis</taxon>
        <taxon>Botryosphaeriales</taxon>
        <taxon>Phyllostictaceae</taxon>
        <taxon>Phyllosticta</taxon>
    </lineage>
</organism>
<evidence type="ECO:0000256" key="1">
    <source>
        <dbReference type="SAM" id="SignalP"/>
    </source>
</evidence>
<keyword evidence="3" id="KW-1185">Reference proteome</keyword>
<reference evidence="2 3" key="1">
    <citation type="submission" date="2024-04" db="EMBL/GenBank/DDBJ databases">
        <title>Phyllosticta paracitricarpa is synonymous to the EU quarantine fungus P. citricarpa based on phylogenomic analyses.</title>
        <authorList>
            <consortium name="Lawrence Berkeley National Laboratory"/>
            <person name="Van Ingen-Buijs V.A."/>
            <person name="Van Westerhoven A.C."/>
            <person name="Haridas S."/>
            <person name="Skiadas P."/>
            <person name="Martin F."/>
            <person name="Groenewald J.Z."/>
            <person name="Crous P.W."/>
            <person name="Seidl M.F."/>
        </authorList>
    </citation>
    <scope>NUCLEOTIDE SEQUENCE [LARGE SCALE GENOMIC DNA]</scope>
    <source>
        <strain evidence="2 3">CBS 123371</strain>
    </source>
</reference>
<evidence type="ECO:0008006" key="4">
    <source>
        <dbReference type="Google" id="ProtNLM"/>
    </source>
</evidence>
<protein>
    <recommendedName>
        <fullName evidence="4">Secreted protein</fullName>
    </recommendedName>
</protein>
<gene>
    <name evidence="2" type="ORF">IWZ03DRAFT_379430</name>
</gene>
<evidence type="ECO:0000313" key="2">
    <source>
        <dbReference type="EMBL" id="KAK7515426.1"/>
    </source>
</evidence>
<comment type="caution">
    <text evidence="2">The sequence shown here is derived from an EMBL/GenBank/DDBJ whole genome shotgun (WGS) entry which is preliminary data.</text>
</comment>
<feature type="chain" id="PRO_5046893619" description="Secreted protein" evidence="1">
    <location>
        <begin position="28"/>
        <end position="137"/>
    </location>
</feature>
<name>A0ABR1KN51_9PEZI</name>
<dbReference type="EMBL" id="JBBPHU010000007">
    <property type="protein sequence ID" value="KAK7515426.1"/>
    <property type="molecule type" value="Genomic_DNA"/>
</dbReference>